<name>A0A7J5YHD4_DISMA</name>
<evidence type="ECO:0000256" key="2">
    <source>
        <dbReference type="ARBA" id="ARBA00023157"/>
    </source>
</evidence>
<feature type="signal peptide" evidence="4">
    <location>
        <begin position="1"/>
        <end position="23"/>
    </location>
</feature>
<dbReference type="GO" id="GO:0005154">
    <property type="term" value="F:epidermal growth factor receptor binding"/>
    <property type="evidence" value="ECO:0007669"/>
    <property type="project" value="TreeGrafter"/>
</dbReference>
<keyword evidence="1" id="KW-0245">EGF-like domain</keyword>
<dbReference type="PANTHER" id="PTHR10740">
    <property type="entry name" value="TRANSFORMING GROWTH FACTOR ALPHA"/>
    <property type="match status" value="1"/>
</dbReference>
<dbReference type="Gene3D" id="2.10.25.10">
    <property type="entry name" value="Laminin"/>
    <property type="match status" value="1"/>
</dbReference>
<dbReference type="Proteomes" id="UP000518266">
    <property type="component" value="Unassembled WGS sequence"/>
</dbReference>
<reference evidence="5 6" key="1">
    <citation type="submission" date="2020-03" db="EMBL/GenBank/DDBJ databases">
        <title>Dissostichus mawsoni Genome sequencing and assembly.</title>
        <authorList>
            <person name="Park H."/>
        </authorList>
    </citation>
    <scope>NUCLEOTIDE SEQUENCE [LARGE SCALE GENOMIC DNA]</scope>
    <source>
        <strain evidence="5">DM0001</strain>
        <tissue evidence="5">Muscle</tissue>
    </source>
</reference>
<organism evidence="5 6">
    <name type="scientific">Dissostichus mawsoni</name>
    <name type="common">Antarctic cod</name>
    <dbReference type="NCBI Taxonomy" id="36200"/>
    <lineage>
        <taxon>Eukaryota</taxon>
        <taxon>Metazoa</taxon>
        <taxon>Chordata</taxon>
        <taxon>Craniata</taxon>
        <taxon>Vertebrata</taxon>
        <taxon>Euteleostomi</taxon>
        <taxon>Actinopterygii</taxon>
        <taxon>Neopterygii</taxon>
        <taxon>Teleostei</taxon>
        <taxon>Neoteleostei</taxon>
        <taxon>Acanthomorphata</taxon>
        <taxon>Eupercaria</taxon>
        <taxon>Perciformes</taxon>
        <taxon>Notothenioidei</taxon>
        <taxon>Nototheniidae</taxon>
        <taxon>Dissostichus</taxon>
    </lineage>
</organism>
<dbReference type="GO" id="GO:0008083">
    <property type="term" value="F:growth factor activity"/>
    <property type="evidence" value="ECO:0007669"/>
    <property type="project" value="TreeGrafter"/>
</dbReference>
<sequence length="220" mass="23634">MAQVYRLYAGVLTALALCKYSLAGSHVTEASANQTVSIGNGDNGTESTTDTGQWTGHFSKCPEALTNYCIHGECRYIKEQNAPSCRCEYLDLDWRIGEKRQIIIACVIAGLVFLILLISEVPVVLEETKTERRTEEWIGEAQHDGDTHTVSIRIRANTHQRCVKSVCETTSLRSVYNGGISVLHVTAAAFCLTVTSVLSEACRRGGRGGGGGGGGGTFSG</sequence>
<dbReference type="GO" id="GO:0005615">
    <property type="term" value="C:extracellular space"/>
    <property type="evidence" value="ECO:0007669"/>
    <property type="project" value="TreeGrafter"/>
</dbReference>
<evidence type="ECO:0000256" key="1">
    <source>
        <dbReference type="ARBA" id="ARBA00022536"/>
    </source>
</evidence>
<keyword evidence="6" id="KW-1185">Reference proteome</keyword>
<keyword evidence="3" id="KW-1133">Transmembrane helix</keyword>
<dbReference type="EMBL" id="JAAKFY010000012">
    <property type="protein sequence ID" value="KAF3848563.1"/>
    <property type="molecule type" value="Genomic_DNA"/>
</dbReference>
<comment type="caution">
    <text evidence="5">The sequence shown here is derived from an EMBL/GenBank/DDBJ whole genome shotgun (WGS) entry which is preliminary data.</text>
</comment>
<protein>
    <submittedName>
        <fullName evidence="5">Uncharacterized protein</fullName>
    </submittedName>
</protein>
<keyword evidence="3" id="KW-0812">Transmembrane</keyword>
<dbReference type="GO" id="GO:0008284">
    <property type="term" value="P:positive regulation of cell population proliferation"/>
    <property type="evidence" value="ECO:0007669"/>
    <property type="project" value="TreeGrafter"/>
</dbReference>
<feature type="transmembrane region" description="Helical" evidence="3">
    <location>
        <begin position="102"/>
        <end position="125"/>
    </location>
</feature>
<proteinExistence type="predicted"/>
<evidence type="ECO:0000313" key="5">
    <source>
        <dbReference type="EMBL" id="KAF3848563.1"/>
    </source>
</evidence>
<evidence type="ECO:0000256" key="3">
    <source>
        <dbReference type="SAM" id="Phobius"/>
    </source>
</evidence>
<dbReference type="GO" id="GO:0045840">
    <property type="term" value="P:positive regulation of mitotic nuclear division"/>
    <property type="evidence" value="ECO:0007669"/>
    <property type="project" value="TreeGrafter"/>
</dbReference>
<keyword evidence="2" id="KW-1015">Disulfide bond</keyword>
<dbReference type="AlphaFoldDB" id="A0A7J5YHD4"/>
<gene>
    <name evidence="5" type="ORF">F7725_015060</name>
</gene>
<accession>A0A7J5YHD4</accession>
<dbReference type="OrthoDB" id="6233064at2759"/>
<feature type="chain" id="PRO_5029855794" evidence="4">
    <location>
        <begin position="24"/>
        <end position="220"/>
    </location>
</feature>
<dbReference type="PANTHER" id="PTHR10740:SF3">
    <property type="entry name" value="PROBETACELLULIN"/>
    <property type="match status" value="1"/>
</dbReference>
<keyword evidence="4" id="KW-0732">Signal</keyword>
<dbReference type="GO" id="GO:0007173">
    <property type="term" value="P:epidermal growth factor receptor signaling pathway"/>
    <property type="evidence" value="ECO:0007669"/>
    <property type="project" value="TreeGrafter"/>
</dbReference>
<keyword evidence="3" id="KW-0472">Membrane</keyword>
<dbReference type="SUPFAM" id="SSF57196">
    <property type="entry name" value="EGF/Laminin"/>
    <property type="match status" value="1"/>
</dbReference>
<evidence type="ECO:0000313" key="6">
    <source>
        <dbReference type="Proteomes" id="UP000518266"/>
    </source>
</evidence>
<evidence type="ECO:0000256" key="4">
    <source>
        <dbReference type="SAM" id="SignalP"/>
    </source>
</evidence>